<evidence type="ECO:0000256" key="7">
    <source>
        <dbReference type="ARBA" id="ARBA00023180"/>
    </source>
</evidence>
<dbReference type="SMART" id="SM01411">
    <property type="entry name" value="Ephrin_rec_like"/>
    <property type="match status" value="1"/>
</dbReference>
<comment type="caution">
    <text evidence="11">The sequence shown here is derived from an EMBL/GenBank/DDBJ whole genome shotgun (WGS) entry which is preliminary data.</text>
</comment>
<organism evidence="11 12">
    <name type="scientific">Myodes glareolus</name>
    <name type="common">Bank vole</name>
    <name type="synonym">Clethrionomys glareolus</name>
    <dbReference type="NCBI Taxonomy" id="447135"/>
    <lineage>
        <taxon>Eukaryota</taxon>
        <taxon>Metazoa</taxon>
        <taxon>Chordata</taxon>
        <taxon>Craniata</taxon>
        <taxon>Vertebrata</taxon>
        <taxon>Euteleostomi</taxon>
        <taxon>Mammalia</taxon>
        <taxon>Eutheria</taxon>
        <taxon>Euarchontoglires</taxon>
        <taxon>Glires</taxon>
        <taxon>Rodentia</taxon>
        <taxon>Myomorpha</taxon>
        <taxon>Muroidea</taxon>
        <taxon>Cricetidae</taxon>
        <taxon>Arvicolinae</taxon>
        <taxon>Myodes</taxon>
    </lineage>
</organism>
<gene>
    <name evidence="11" type="ORF">U0070_016230</name>
</gene>
<dbReference type="InterPro" id="IPR011029">
    <property type="entry name" value="DEATH-like_dom_sf"/>
</dbReference>
<dbReference type="GO" id="GO:0006915">
    <property type="term" value="P:apoptotic process"/>
    <property type="evidence" value="ECO:0007669"/>
    <property type="project" value="UniProtKB-KW"/>
</dbReference>
<evidence type="ECO:0000256" key="1">
    <source>
        <dbReference type="ARBA" id="ARBA00004613"/>
    </source>
</evidence>
<dbReference type="Gene3D" id="2.10.50.10">
    <property type="entry name" value="Tumor Necrosis Factor Receptor, subunit A, domain 2"/>
    <property type="match status" value="2"/>
</dbReference>
<feature type="repeat" description="TNFR-Cys" evidence="8">
    <location>
        <begin position="64"/>
        <end position="105"/>
    </location>
</feature>
<evidence type="ECO:0000313" key="11">
    <source>
        <dbReference type="EMBL" id="KAK7825590.1"/>
    </source>
</evidence>
<evidence type="ECO:0000256" key="3">
    <source>
        <dbReference type="ARBA" id="ARBA00022703"/>
    </source>
</evidence>
<dbReference type="AlphaFoldDB" id="A0AAW0JFH1"/>
<keyword evidence="7" id="KW-0325">Glycoprotein</keyword>
<dbReference type="PROSITE" id="PS00652">
    <property type="entry name" value="TNFR_NGFR_1"/>
    <property type="match status" value="1"/>
</dbReference>
<dbReference type="PRINTS" id="PR01975">
    <property type="entry name" value="TNFACTORR11B"/>
</dbReference>
<comment type="subcellular location">
    <subcellularLocation>
        <location evidence="1">Secreted</location>
    </subcellularLocation>
</comment>
<keyword evidence="6 8" id="KW-1015">Disulfide bond</keyword>
<accession>A0AAW0JFH1</accession>
<name>A0AAW0JFH1_MYOGA</name>
<dbReference type="PANTHER" id="PTHR23097:SF90">
    <property type="entry name" value="TUMOR NECROSIS FACTOR RECEPTOR SUPERFAMILY MEMBER 11B"/>
    <property type="match status" value="1"/>
</dbReference>
<dbReference type="Gene3D" id="1.10.533.10">
    <property type="entry name" value="Death Domain, Fas"/>
    <property type="match status" value="1"/>
</dbReference>
<dbReference type="SUPFAM" id="SSF47986">
    <property type="entry name" value="DEATH domain"/>
    <property type="match status" value="2"/>
</dbReference>
<dbReference type="Pfam" id="PF23630">
    <property type="entry name" value="Death_TNFRSF11B"/>
    <property type="match status" value="2"/>
</dbReference>
<dbReference type="InterPro" id="IPR052459">
    <property type="entry name" value="TNFRSF_decoy_receptor"/>
</dbReference>
<evidence type="ECO:0000313" key="12">
    <source>
        <dbReference type="Proteomes" id="UP001488838"/>
    </source>
</evidence>
<dbReference type="FunFam" id="2.10.50.10:FF:000030">
    <property type="entry name" value="Tumor necrosis factor receptor superfamily member 11B"/>
    <property type="match status" value="1"/>
</dbReference>
<dbReference type="InterPro" id="IPR017371">
    <property type="entry name" value="TNFR_11B"/>
</dbReference>
<dbReference type="CDD" id="cd01670">
    <property type="entry name" value="Death"/>
    <property type="match status" value="1"/>
</dbReference>
<feature type="disulfide bond" evidence="8">
    <location>
        <begin position="87"/>
        <end position="105"/>
    </location>
</feature>
<dbReference type="SMART" id="SM00005">
    <property type="entry name" value="DEATH"/>
    <property type="match status" value="1"/>
</dbReference>
<dbReference type="GO" id="GO:0007165">
    <property type="term" value="P:signal transduction"/>
    <property type="evidence" value="ECO:0007669"/>
    <property type="project" value="InterPro"/>
</dbReference>
<dbReference type="PROSITE" id="PS50050">
    <property type="entry name" value="TNFR_NGFR_2"/>
    <property type="match status" value="1"/>
</dbReference>
<feature type="disulfide bond" evidence="8">
    <location>
        <begin position="65"/>
        <end position="80"/>
    </location>
</feature>
<comment type="caution">
    <text evidence="8">Lacks conserved residue(s) required for the propagation of feature annotation.</text>
</comment>
<evidence type="ECO:0000256" key="2">
    <source>
        <dbReference type="ARBA" id="ARBA00022525"/>
    </source>
</evidence>
<evidence type="ECO:0000256" key="5">
    <source>
        <dbReference type="ARBA" id="ARBA00022737"/>
    </source>
</evidence>
<keyword evidence="12" id="KW-1185">Reference proteome</keyword>
<dbReference type="InterPro" id="IPR001368">
    <property type="entry name" value="TNFR/NGFR_Cys_rich_reg"/>
</dbReference>
<evidence type="ECO:0000256" key="6">
    <source>
        <dbReference type="ARBA" id="ARBA00023157"/>
    </source>
</evidence>
<reference evidence="11 12" key="1">
    <citation type="journal article" date="2023" name="bioRxiv">
        <title>Conserved and derived expression patterns and positive selection on dental genes reveal complex evolutionary context of ever-growing rodent molars.</title>
        <authorList>
            <person name="Calamari Z.T."/>
            <person name="Song A."/>
            <person name="Cohen E."/>
            <person name="Akter M."/>
            <person name="Roy R.D."/>
            <person name="Hallikas O."/>
            <person name="Christensen M.M."/>
            <person name="Li P."/>
            <person name="Marangoni P."/>
            <person name="Jernvall J."/>
            <person name="Klein O.D."/>
        </authorList>
    </citation>
    <scope>NUCLEOTIDE SEQUENCE [LARGE SCALE GENOMIC DNA]</scope>
    <source>
        <strain evidence="11">V071</strain>
    </source>
</reference>
<keyword evidence="4 9" id="KW-0732">Signal</keyword>
<keyword evidence="3" id="KW-0053">Apoptosis</keyword>
<evidence type="ECO:0000256" key="8">
    <source>
        <dbReference type="PROSITE-ProRule" id="PRU00206"/>
    </source>
</evidence>
<dbReference type="Proteomes" id="UP001488838">
    <property type="component" value="Unassembled WGS sequence"/>
</dbReference>
<dbReference type="InterPro" id="IPR057633">
    <property type="entry name" value="Death_TNF11B"/>
</dbReference>
<proteinExistence type="predicted"/>
<dbReference type="Pfam" id="PF00020">
    <property type="entry name" value="TNFR_c6"/>
    <property type="match status" value="2"/>
</dbReference>
<protein>
    <recommendedName>
        <fullName evidence="10">TNFR-Cys domain-containing protein</fullName>
    </recommendedName>
</protein>
<keyword evidence="2" id="KW-0964">Secreted</keyword>
<dbReference type="FunFam" id="1.10.533.10:FF:000066">
    <property type="entry name" value="Tumor necrosis factor receptor superfamily member 11B"/>
    <property type="match status" value="1"/>
</dbReference>
<dbReference type="EMBL" id="JBBHLL010000039">
    <property type="protein sequence ID" value="KAK7825590.1"/>
    <property type="molecule type" value="Genomic_DNA"/>
</dbReference>
<keyword evidence="5" id="KW-0677">Repeat</keyword>
<dbReference type="GO" id="GO:0005576">
    <property type="term" value="C:extracellular region"/>
    <property type="evidence" value="ECO:0007669"/>
    <property type="project" value="UniProtKB-SubCell"/>
</dbReference>
<sequence>MNKWLCCALLVLLDIPEWTTQEPVPPKYLHYDGETGRQILCDKCPPGTYLKQHCTARRKTLCVPCPDHSYTDSWHTSDECVYCSPVCKELQSVKQECNRTHNRVCECEEGRYLELEFCVKHRSCAPGFGVVQADVTLCEEAFFRFAVPTKFTPNWLSILVDNLPGTKVNTESVERIKRRHSSQEQTFQLLKLWKHQNKDQDLVKKIIQDIDLCENSVKRHIGHANLSAEQLQVLMESLPGKKIGPEDIERTRKTCKPSEQLLKMLSLWRIKNGDQDTLKGLMYALKHLKTHHFPKTVTHSLRKTIRFLHSFTMYRLYQKLFLEMIGNQVQSVKISCL</sequence>
<dbReference type="PANTHER" id="PTHR23097">
    <property type="entry name" value="TUMOR NECROSIS FACTOR RECEPTOR SUPERFAMILY MEMBER"/>
    <property type="match status" value="1"/>
</dbReference>
<feature type="domain" description="TNFR-Cys" evidence="10">
    <location>
        <begin position="64"/>
        <end position="105"/>
    </location>
</feature>
<feature type="signal peptide" evidence="9">
    <location>
        <begin position="1"/>
        <end position="21"/>
    </location>
</feature>
<evidence type="ECO:0000256" key="9">
    <source>
        <dbReference type="SAM" id="SignalP"/>
    </source>
</evidence>
<dbReference type="SMART" id="SM00208">
    <property type="entry name" value="TNFR"/>
    <property type="match status" value="3"/>
</dbReference>
<dbReference type="InterPro" id="IPR000488">
    <property type="entry name" value="Death_dom"/>
</dbReference>
<evidence type="ECO:0000256" key="4">
    <source>
        <dbReference type="ARBA" id="ARBA00022729"/>
    </source>
</evidence>
<evidence type="ECO:0000259" key="10">
    <source>
        <dbReference type="PROSITE" id="PS50050"/>
    </source>
</evidence>
<feature type="chain" id="PRO_5043687653" description="TNFR-Cys domain-containing protein" evidence="9">
    <location>
        <begin position="22"/>
        <end position="337"/>
    </location>
</feature>
<dbReference type="SUPFAM" id="SSF57586">
    <property type="entry name" value="TNF receptor-like"/>
    <property type="match status" value="2"/>
</dbReference>